<proteinExistence type="predicted"/>
<protein>
    <submittedName>
        <fullName evidence="1">Uncharacterized protein</fullName>
    </submittedName>
</protein>
<organism evidence="1 2">
    <name type="scientific">Alligator mississippiensis</name>
    <name type="common">American alligator</name>
    <dbReference type="NCBI Taxonomy" id="8496"/>
    <lineage>
        <taxon>Eukaryota</taxon>
        <taxon>Metazoa</taxon>
        <taxon>Chordata</taxon>
        <taxon>Craniata</taxon>
        <taxon>Vertebrata</taxon>
        <taxon>Euteleostomi</taxon>
        <taxon>Archelosauria</taxon>
        <taxon>Archosauria</taxon>
        <taxon>Crocodylia</taxon>
        <taxon>Alligatoridae</taxon>
        <taxon>Alligatorinae</taxon>
        <taxon>Alligator</taxon>
    </lineage>
</organism>
<dbReference type="EMBL" id="AKHW03005657">
    <property type="protein sequence ID" value="KYO26100.1"/>
    <property type="molecule type" value="Genomic_DNA"/>
</dbReference>
<accession>A0A151MNZ0</accession>
<comment type="caution">
    <text evidence="1">The sequence shown here is derived from an EMBL/GenBank/DDBJ whole genome shotgun (WGS) entry which is preliminary data.</text>
</comment>
<name>A0A151MNZ0_ALLMI</name>
<dbReference type="Proteomes" id="UP000050525">
    <property type="component" value="Unassembled WGS sequence"/>
</dbReference>
<sequence>MIILCVTDKTHVQNGPPYQRNQLVSVSLKCRSLKFSKNSCIKSEDKDSQLETTLKYGRIGQCSRGCTATKMGEDEHLIAFASCKLSHSETRRS</sequence>
<keyword evidence="2" id="KW-1185">Reference proteome</keyword>
<reference evidence="1 2" key="1">
    <citation type="journal article" date="2012" name="Genome Biol.">
        <title>Sequencing three crocodilian genomes to illuminate the evolution of archosaurs and amniotes.</title>
        <authorList>
            <person name="St John J.A."/>
            <person name="Braun E.L."/>
            <person name="Isberg S.R."/>
            <person name="Miles L.G."/>
            <person name="Chong A.Y."/>
            <person name="Gongora J."/>
            <person name="Dalzell P."/>
            <person name="Moran C."/>
            <person name="Bed'hom B."/>
            <person name="Abzhanov A."/>
            <person name="Burgess S.C."/>
            <person name="Cooksey A.M."/>
            <person name="Castoe T.A."/>
            <person name="Crawford N.G."/>
            <person name="Densmore L.D."/>
            <person name="Drew J.C."/>
            <person name="Edwards S.V."/>
            <person name="Faircloth B.C."/>
            <person name="Fujita M.K."/>
            <person name="Greenwold M.J."/>
            <person name="Hoffmann F.G."/>
            <person name="Howard J.M."/>
            <person name="Iguchi T."/>
            <person name="Janes D.E."/>
            <person name="Khan S.Y."/>
            <person name="Kohno S."/>
            <person name="de Koning A.J."/>
            <person name="Lance S.L."/>
            <person name="McCarthy F.M."/>
            <person name="McCormack J.E."/>
            <person name="Merchant M.E."/>
            <person name="Peterson D.G."/>
            <person name="Pollock D.D."/>
            <person name="Pourmand N."/>
            <person name="Raney B.J."/>
            <person name="Roessler K.A."/>
            <person name="Sanford J.R."/>
            <person name="Sawyer R.H."/>
            <person name="Schmidt C.J."/>
            <person name="Triplett E.W."/>
            <person name="Tuberville T.D."/>
            <person name="Venegas-Anaya M."/>
            <person name="Howard J.T."/>
            <person name="Jarvis E.D."/>
            <person name="Guillette L.J.Jr."/>
            <person name="Glenn T.C."/>
            <person name="Green R.E."/>
            <person name="Ray D.A."/>
        </authorList>
    </citation>
    <scope>NUCLEOTIDE SEQUENCE [LARGE SCALE GENOMIC DNA]</scope>
    <source>
        <strain evidence="1">KSC_2009_1</strain>
    </source>
</reference>
<gene>
    <name evidence="1" type="ORF">Y1Q_0003853</name>
</gene>
<evidence type="ECO:0000313" key="2">
    <source>
        <dbReference type="Proteomes" id="UP000050525"/>
    </source>
</evidence>
<evidence type="ECO:0000313" key="1">
    <source>
        <dbReference type="EMBL" id="KYO26100.1"/>
    </source>
</evidence>
<dbReference type="AlphaFoldDB" id="A0A151MNZ0"/>